<proteinExistence type="predicted"/>
<feature type="region of interest" description="Disordered" evidence="1">
    <location>
        <begin position="97"/>
        <end position="120"/>
    </location>
</feature>
<dbReference type="AlphaFoldDB" id="A0A8T0W6M9"/>
<organism evidence="2 3">
    <name type="scientific">Panicum virgatum</name>
    <name type="common">Blackwell switchgrass</name>
    <dbReference type="NCBI Taxonomy" id="38727"/>
    <lineage>
        <taxon>Eukaryota</taxon>
        <taxon>Viridiplantae</taxon>
        <taxon>Streptophyta</taxon>
        <taxon>Embryophyta</taxon>
        <taxon>Tracheophyta</taxon>
        <taxon>Spermatophyta</taxon>
        <taxon>Magnoliopsida</taxon>
        <taxon>Liliopsida</taxon>
        <taxon>Poales</taxon>
        <taxon>Poaceae</taxon>
        <taxon>PACMAD clade</taxon>
        <taxon>Panicoideae</taxon>
        <taxon>Panicodae</taxon>
        <taxon>Paniceae</taxon>
        <taxon>Panicinae</taxon>
        <taxon>Panicum</taxon>
        <taxon>Panicum sect. Hiantes</taxon>
    </lineage>
</organism>
<dbReference type="EMBL" id="CM029039">
    <property type="protein sequence ID" value="KAG2643075.1"/>
    <property type="molecule type" value="Genomic_DNA"/>
</dbReference>
<keyword evidence="3" id="KW-1185">Reference proteome</keyword>
<evidence type="ECO:0000256" key="1">
    <source>
        <dbReference type="SAM" id="MobiDB-lite"/>
    </source>
</evidence>
<accession>A0A8T0W6M9</accession>
<evidence type="ECO:0000313" key="2">
    <source>
        <dbReference type="EMBL" id="KAG2643075.1"/>
    </source>
</evidence>
<protein>
    <submittedName>
        <fullName evidence="2">Uncharacterized protein</fullName>
    </submittedName>
</protein>
<sequence length="120" mass="13291">MILRGYYRNRHAFTTCERVEKKNRFSSIFAAGSRLPAVARQTPSPPNGFLTRNPVTDTKAVGHPYVALRYWSNAQITTAPPVAAPTHSVPRAPVQLCHHVGPADRGPRGPPVSERAHHHR</sequence>
<comment type="caution">
    <text evidence="2">The sequence shown here is derived from an EMBL/GenBank/DDBJ whole genome shotgun (WGS) entry which is preliminary data.</text>
</comment>
<dbReference type="Proteomes" id="UP000823388">
    <property type="component" value="Chromosome 2K"/>
</dbReference>
<name>A0A8T0W6M9_PANVG</name>
<reference evidence="2" key="1">
    <citation type="submission" date="2020-05" db="EMBL/GenBank/DDBJ databases">
        <title>WGS assembly of Panicum virgatum.</title>
        <authorList>
            <person name="Lovell J.T."/>
            <person name="Jenkins J."/>
            <person name="Shu S."/>
            <person name="Juenger T.E."/>
            <person name="Schmutz J."/>
        </authorList>
    </citation>
    <scope>NUCLEOTIDE SEQUENCE</scope>
    <source>
        <strain evidence="2">AP13</strain>
    </source>
</reference>
<evidence type="ECO:0000313" key="3">
    <source>
        <dbReference type="Proteomes" id="UP000823388"/>
    </source>
</evidence>
<gene>
    <name evidence="2" type="ORF">PVAP13_2KG329567</name>
</gene>